<dbReference type="PRINTS" id="PR00783">
    <property type="entry name" value="MINTRINSICP"/>
</dbReference>
<dbReference type="SUPFAM" id="SSF81338">
    <property type="entry name" value="Aquaporin-like"/>
    <property type="match status" value="2"/>
</dbReference>
<proteinExistence type="predicted"/>
<comment type="subcellular location">
    <subcellularLocation>
        <location evidence="1">Membrane</location>
        <topology evidence="1">Multi-pass membrane protein</topology>
    </subcellularLocation>
</comment>
<keyword evidence="3 6" id="KW-0812">Transmembrane</keyword>
<feature type="transmembrane region" description="Helical" evidence="6">
    <location>
        <begin position="532"/>
        <end position="553"/>
    </location>
</feature>
<gene>
    <name evidence="7" type="ORF">HID58_067154</name>
</gene>
<evidence type="ECO:0000256" key="3">
    <source>
        <dbReference type="ARBA" id="ARBA00022692"/>
    </source>
</evidence>
<keyword evidence="5 6" id="KW-0472">Membrane</keyword>
<dbReference type="InterPro" id="IPR023271">
    <property type="entry name" value="Aquaporin-like"/>
</dbReference>
<sequence length="619" mass="66539">KSLSLLAEITAITAQLPTTVLDIEEGGSAGDSRSLDPSRPLVSVSFVQKLIGEFVRDIFSGICRLSGHRGKLNVSGAHFNPAVSIALASSRKFPFKQVPGYIVAQVLGSTLADEALLATDKGANGSFAGIGATIVLDILFSGYPHCNKVSSNNRKEASQHDFCVLRVVDPSNRKIFIFSSPTDINDTCNVTCKLASSSRSLIQSNAYVIGNANFARSAVTSNAKSEKEERTVQKAIKEAAKRNDMVSAKALAKEIVSSRRTVNKLYENKAQMNSISMHLGESIGFAVMSRLARNRMQQPGYNLEGNSFDWDNIKIILSMAEISSITVRTQTTILNIEDGRSSGDPRSPDSPCSLICISFVQKLIGEFVGTFSLVFAGCSATVVNDTYGELVTLPGIALAWGLTVMVMSYSIGHVSGAHFNPAVSIALASSRKFPFKQVPGYIAAQLLGSTLAAEALRLMFHLNNNVCSLKGDVYVGTHPSATDKRANRSFAGVAIGATVVLNILFSGPISGASMNPARSLAPAYIWGCYKDLWLYIVSPVIGALTGAWIYNILRSTNKSYGEIIRPNCNKVSSNDHQEASQDDSDSCVLRVVDPNNRKFFILSSPTDINETCNVTCKLA</sequence>
<dbReference type="Gene3D" id="6.10.140.1230">
    <property type="match status" value="1"/>
</dbReference>
<evidence type="ECO:0000256" key="6">
    <source>
        <dbReference type="SAM" id="Phobius"/>
    </source>
</evidence>
<evidence type="ECO:0000256" key="2">
    <source>
        <dbReference type="ARBA" id="ARBA00022448"/>
    </source>
</evidence>
<dbReference type="InterPro" id="IPR022357">
    <property type="entry name" value="MIP_CS"/>
</dbReference>
<keyword evidence="4 6" id="KW-1133">Transmembrane helix</keyword>
<feature type="non-terminal residue" evidence="7">
    <location>
        <position position="1"/>
    </location>
</feature>
<dbReference type="PANTHER" id="PTHR45724:SF49">
    <property type="entry name" value="GENOME ASSEMBLY, CHROMOSOME: A05"/>
    <property type="match status" value="1"/>
</dbReference>
<dbReference type="PROSITE" id="PS00221">
    <property type="entry name" value="MIP"/>
    <property type="match status" value="2"/>
</dbReference>
<dbReference type="InterPro" id="IPR000425">
    <property type="entry name" value="MIP"/>
</dbReference>
<feature type="transmembrane region" description="Helical" evidence="6">
    <location>
        <begin position="490"/>
        <end position="512"/>
    </location>
</feature>
<evidence type="ECO:0000313" key="7">
    <source>
        <dbReference type="EMBL" id="KAH0879760.1"/>
    </source>
</evidence>
<dbReference type="Proteomes" id="UP000824890">
    <property type="component" value="Unassembled WGS sequence"/>
</dbReference>
<dbReference type="Pfam" id="PF00230">
    <property type="entry name" value="MIP"/>
    <property type="match status" value="3"/>
</dbReference>
<feature type="transmembrane region" description="Helical" evidence="6">
    <location>
        <begin position="440"/>
        <end position="460"/>
    </location>
</feature>
<keyword evidence="2" id="KW-0813">Transport</keyword>
<dbReference type="CDD" id="cd00333">
    <property type="entry name" value="MIP"/>
    <property type="match status" value="1"/>
</dbReference>
<evidence type="ECO:0000313" key="8">
    <source>
        <dbReference type="Proteomes" id="UP000824890"/>
    </source>
</evidence>
<keyword evidence="8" id="KW-1185">Reference proteome</keyword>
<feature type="transmembrane region" description="Helical" evidence="6">
    <location>
        <begin position="390"/>
        <end position="411"/>
    </location>
</feature>
<dbReference type="EMBL" id="JAGKQM010000015">
    <property type="protein sequence ID" value="KAH0879760.1"/>
    <property type="molecule type" value="Genomic_DNA"/>
</dbReference>
<name>A0ABQ7ZI84_BRANA</name>
<organism evidence="7 8">
    <name type="scientific">Brassica napus</name>
    <name type="common">Rape</name>
    <dbReference type="NCBI Taxonomy" id="3708"/>
    <lineage>
        <taxon>Eukaryota</taxon>
        <taxon>Viridiplantae</taxon>
        <taxon>Streptophyta</taxon>
        <taxon>Embryophyta</taxon>
        <taxon>Tracheophyta</taxon>
        <taxon>Spermatophyta</taxon>
        <taxon>Magnoliopsida</taxon>
        <taxon>eudicotyledons</taxon>
        <taxon>Gunneridae</taxon>
        <taxon>Pentapetalae</taxon>
        <taxon>rosids</taxon>
        <taxon>malvids</taxon>
        <taxon>Brassicales</taxon>
        <taxon>Brassicaceae</taxon>
        <taxon>Brassiceae</taxon>
        <taxon>Brassica</taxon>
    </lineage>
</organism>
<evidence type="ECO:0000256" key="1">
    <source>
        <dbReference type="ARBA" id="ARBA00004141"/>
    </source>
</evidence>
<dbReference type="InterPro" id="IPR034294">
    <property type="entry name" value="Aquaporin_transptr"/>
</dbReference>
<evidence type="ECO:0000256" key="4">
    <source>
        <dbReference type="ARBA" id="ARBA00022989"/>
    </source>
</evidence>
<dbReference type="PANTHER" id="PTHR45724">
    <property type="entry name" value="AQUAPORIN NIP2-1"/>
    <property type="match status" value="1"/>
</dbReference>
<reference evidence="7 8" key="1">
    <citation type="submission" date="2021-05" db="EMBL/GenBank/DDBJ databases">
        <title>Genome Assembly of Synthetic Allotetraploid Brassica napus Reveals Homoeologous Exchanges between Subgenomes.</title>
        <authorList>
            <person name="Davis J.T."/>
        </authorList>
    </citation>
    <scope>NUCLEOTIDE SEQUENCE [LARGE SCALE GENOMIC DNA]</scope>
    <source>
        <strain evidence="8">cv. Da-Ae</strain>
        <tissue evidence="7">Seedling</tissue>
    </source>
</reference>
<protein>
    <submittedName>
        <fullName evidence="7">Uncharacterized protein</fullName>
    </submittedName>
</protein>
<dbReference type="Gene3D" id="1.20.1080.10">
    <property type="entry name" value="Glycerol uptake facilitator protein"/>
    <property type="match status" value="3"/>
</dbReference>
<comment type="caution">
    <text evidence="7">The sequence shown here is derived from an EMBL/GenBank/DDBJ whole genome shotgun (WGS) entry which is preliminary data.</text>
</comment>
<evidence type="ECO:0000256" key="5">
    <source>
        <dbReference type="ARBA" id="ARBA00023136"/>
    </source>
</evidence>
<accession>A0ABQ7ZI84</accession>
<feature type="transmembrane region" description="Helical" evidence="6">
    <location>
        <begin position="363"/>
        <end position="383"/>
    </location>
</feature>